<dbReference type="EMBL" id="LSMT01000088">
    <property type="protein sequence ID" value="PFX28205.1"/>
    <property type="molecule type" value="Genomic_DNA"/>
</dbReference>
<dbReference type="Proteomes" id="UP000225706">
    <property type="component" value="Unassembled WGS sequence"/>
</dbReference>
<accession>A0A2B4SIC0</accession>
<reference evidence="3" key="1">
    <citation type="journal article" date="2017" name="bioRxiv">
        <title>Comparative analysis of the genomes of Stylophora pistillata and Acropora digitifera provides evidence for extensive differences between species of corals.</title>
        <authorList>
            <person name="Voolstra C.R."/>
            <person name="Li Y."/>
            <person name="Liew Y.J."/>
            <person name="Baumgarten S."/>
            <person name="Zoccola D."/>
            <person name="Flot J.-F."/>
            <person name="Tambutte S."/>
            <person name="Allemand D."/>
            <person name="Aranda M."/>
        </authorList>
    </citation>
    <scope>NUCLEOTIDE SEQUENCE [LARGE SCALE GENOMIC DNA]</scope>
</reference>
<protein>
    <submittedName>
        <fullName evidence="2">Uncharacterized protein</fullName>
    </submittedName>
</protein>
<comment type="caution">
    <text evidence="2">The sequence shown here is derived from an EMBL/GenBank/DDBJ whole genome shotgun (WGS) entry which is preliminary data.</text>
</comment>
<proteinExistence type="predicted"/>
<sequence>MHYKNHAVTPNKPDVCLNLRFEQFKVPPEERNMGFSFVFTTYIILLACIIQIQASLASYKVLFYFSQLPLSGVHVRRETQKFQLTITERGTRFYEKVEINEDEQIAYFNVPAHNGLSLNEELFDFRMAISRPTDYQISTVNKEWIVSGEVDKIFLRKEIREFCDQYPVYRLREYVPDSVSVGRSRRAAYFYTCRDHVPDNGCSPQDWKYQCRVRTRSCVYYITCNLDERRKTISCNKLQHTSSQTMCCNPYCPYGRAPYGKGR</sequence>
<feature type="transmembrane region" description="Helical" evidence="1">
    <location>
        <begin position="33"/>
        <end position="52"/>
    </location>
</feature>
<gene>
    <name evidence="2" type="ORF">AWC38_SpisGene7112</name>
</gene>
<keyword evidence="3" id="KW-1185">Reference proteome</keyword>
<evidence type="ECO:0000313" key="3">
    <source>
        <dbReference type="Proteomes" id="UP000225706"/>
    </source>
</evidence>
<keyword evidence="1" id="KW-0472">Membrane</keyword>
<keyword evidence="1" id="KW-0812">Transmembrane</keyword>
<evidence type="ECO:0000313" key="2">
    <source>
        <dbReference type="EMBL" id="PFX28205.1"/>
    </source>
</evidence>
<organism evidence="2 3">
    <name type="scientific">Stylophora pistillata</name>
    <name type="common">Smooth cauliflower coral</name>
    <dbReference type="NCBI Taxonomy" id="50429"/>
    <lineage>
        <taxon>Eukaryota</taxon>
        <taxon>Metazoa</taxon>
        <taxon>Cnidaria</taxon>
        <taxon>Anthozoa</taxon>
        <taxon>Hexacorallia</taxon>
        <taxon>Scleractinia</taxon>
        <taxon>Astrocoeniina</taxon>
        <taxon>Pocilloporidae</taxon>
        <taxon>Stylophora</taxon>
    </lineage>
</organism>
<keyword evidence="1" id="KW-1133">Transmembrane helix</keyword>
<dbReference type="AlphaFoldDB" id="A0A2B4SIC0"/>
<dbReference type="OrthoDB" id="10581750at2759"/>
<evidence type="ECO:0000256" key="1">
    <source>
        <dbReference type="SAM" id="Phobius"/>
    </source>
</evidence>
<name>A0A2B4SIC0_STYPI</name>